<dbReference type="AlphaFoldDB" id="A0A918LG26"/>
<dbReference type="EMBL" id="BMRB01000003">
    <property type="protein sequence ID" value="GGS42403.1"/>
    <property type="molecule type" value="Genomic_DNA"/>
</dbReference>
<dbReference type="Proteomes" id="UP000660680">
    <property type="component" value="Unassembled WGS sequence"/>
</dbReference>
<comment type="caution">
    <text evidence="2">The sequence shown here is derived from an EMBL/GenBank/DDBJ whole genome shotgun (WGS) entry which is preliminary data.</text>
</comment>
<feature type="region of interest" description="Disordered" evidence="1">
    <location>
        <begin position="19"/>
        <end position="42"/>
    </location>
</feature>
<evidence type="ECO:0000313" key="3">
    <source>
        <dbReference type="Proteomes" id="UP000660680"/>
    </source>
</evidence>
<gene>
    <name evidence="2" type="ORF">GCM10010171_41570</name>
</gene>
<reference evidence="2" key="2">
    <citation type="submission" date="2020-09" db="EMBL/GenBank/DDBJ databases">
        <authorList>
            <person name="Sun Q."/>
            <person name="Ohkuma M."/>
        </authorList>
    </citation>
    <scope>NUCLEOTIDE SEQUENCE</scope>
    <source>
        <strain evidence="2">JCM 3276</strain>
    </source>
</reference>
<proteinExistence type="predicted"/>
<organism evidence="2 3">
    <name type="scientific">Actinokineospora fastidiosa</name>
    <dbReference type="NCBI Taxonomy" id="1816"/>
    <lineage>
        <taxon>Bacteria</taxon>
        <taxon>Bacillati</taxon>
        <taxon>Actinomycetota</taxon>
        <taxon>Actinomycetes</taxon>
        <taxon>Pseudonocardiales</taxon>
        <taxon>Pseudonocardiaceae</taxon>
        <taxon>Actinokineospora</taxon>
    </lineage>
</organism>
<accession>A0A918LG26</accession>
<name>A0A918LG26_9PSEU</name>
<reference evidence="2" key="1">
    <citation type="journal article" date="2014" name="Int. J. Syst. Evol. Microbiol.">
        <title>Complete genome sequence of Corynebacterium casei LMG S-19264T (=DSM 44701T), isolated from a smear-ripened cheese.</title>
        <authorList>
            <consortium name="US DOE Joint Genome Institute (JGI-PGF)"/>
            <person name="Walter F."/>
            <person name="Albersmeier A."/>
            <person name="Kalinowski J."/>
            <person name="Ruckert C."/>
        </authorList>
    </citation>
    <scope>NUCLEOTIDE SEQUENCE</scope>
    <source>
        <strain evidence="2">JCM 3276</strain>
    </source>
</reference>
<evidence type="ECO:0000313" key="2">
    <source>
        <dbReference type="EMBL" id="GGS42403.1"/>
    </source>
</evidence>
<keyword evidence="3" id="KW-1185">Reference proteome</keyword>
<dbReference type="RefSeq" id="WP_258906368.1">
    <property type="nucleotide sequence ID" value="NZ_BMRB01000003.1"/>
</dbReference>
<evidence type="ECO:0000256" key="1">
    <source>
        <dbReference type="SAM" id="MobiDB-lite"/>
    </source>
</evidence>
<sequence>MTAEKNPVPPVVFSHLATESTTQQAAKPEATPVPCFKHAASR</sequence>
<protein>
    <submittedName>
        <fullName evidence="2">Uncharacterized protein</fullName>
    </submittedName>
</protein>